<feature type="transmembrane region" description="Helical" evidence="8">
    <location>
        <begin position="429"/>
        <end position="448"/>
    </location>
</feature>
<evidence type="ECO:0000256" key="5">
    <source>
        <dbReference type="ARBA" id="ARBA00022989"/>
    </source>
</evidence>
<dbReference type="Pfam" id="PF07690">
    <property type="entry name" value="MFS_1"/>
    <property type="match status" value="1"/>
</dbReference>
<evidence type="ECO:0000256" key="6">
    <source>
        <dbReference type="ARBA" id="ARBA00023136"/>
    </source>
</evidence>
<evidence type="ECO:0000256" key="4">
    <source>
        <dbReference type="ARBA" id="ARBA00022692"/>
    </source>
</evidence>
<dbReference type="Proteomes" id="UP000243626">
    <property type="component" value="Chromosome"/>
</dbReference>
<name>A0AAF0YID5_9STAP</name>
<organism evidence="10 11">
    <name type="scientific">Nosocomiicoccus massiliensis</name>
    <dbReference type="NCBI Taxonomy" id="1232430"/>
    <lineage>
        <taxon>Bacteria</taxon>
        <taxon>Bacillati</taxon>
        <taxon>Bacillota</taxon>
        <taxon>Bacilli</taxon>
        <taxon>Bacillales</taxon>
        <taxon>Staphylococcaceae</taxon>
        <taxon>Nosocomiicoccus</taxon>
    </lineage>
</organism>
<evidence type="ECO:0000259" key="9">
    <source>
        <dbReference type="PROSITE" id="PS50850"/>
    </source>
</evidence>
<evidence type="ECO:0000256" key="3">
    <source>
        <dbReference type="ARBA" id="ARBA00022448"/>
    </source>
</evidence>
<feature type="transmembrane region" description="Helical" evidence="8">
    <location>
        <begin position="355"/>
        <end position="374"/>
    </location>
</feature>
<dbReference type="InterPro" id="IPR020846">
    <property type="entry name" value="MFS_dom"/>
</dbReference>
<dbReference type="RefSeq" id="WP_102167801.1">
    <property type="nucleotide sequence ID" value="NZ_CP136964.1"/>
</dbReference>
<feature type="transmembrane region" description="Helical" evidence="8">
    <location>
        <begin position="139"/>
        <end position="159"/>
    </location>
</feature>
<feature type="transmembrane region" description="Helical" evidence="8">
    <location>
        <begin position="295"/>
        <end position="318"/>
    </location>
</feature>
<dbReference type="EMBL" id="CP136964">
    <property type="protein sequence ID" value="WOS96000.1"/>
    <property type="molecule type" value="Genomic_DNA"/>
</dbReference>
<dbReference type="GO" id="GO:0022857">
    <property type="term" value="F:transmembrane transporter activity"/>
    <property type="evidence" value="ECO:0007669"/>
    <property type="project" value="InterPro"/>
</dbReference>
<reference evidence="11" key="1">
    <citation type="submission" date="2017-09" db="EMBL/GenBank/DDBJ databases">
        <title>Bacterial strain isolated from the female urinary microbiota.</title>
        <authorList>
            <person name="Thomas-White K."/>
            <person name="Kumar N."/>
            <person name="Forster S."/>
            <person name="Putonti C."/>
            <person name="Lawley T."/>
            <person name="Wolfe A.J."/>
        </authorList>
    </citation>
    <scope>NUCLEOTIDE SEQUENCE [LARGE SCALE GENOMIC DNA]</scope>
    <source>
        <strain evidence="11">UMB0959</strain>
    </source>
</reference>
<dbReference type="SUPFAM" id="SSF103473">
    <property type="entry name" value="MFS general substrate transporter"/>
    <property type="match status" value="1"/>
</dbReference>
<keyword evidence="11" id="KW-1185">Reference proteome</keyword>
<feature type="transmembrane region" description="Helical" evidence="8">
    <location>
        <begin position="196"/>
        <end position="216"/>
    </location>
</feature>
<sequence length="470" mass="50529">MASDQSKNNLYIFGIVLAVLTFWLFAQSMINIIPAMQKDMDINLSMLNIATSVTALFSGLFIVVGGGIADRSGRKRMTYLGLVLSIVGSLLVIISFSSVILIIGRAIQGISAALIMPATLSLIKTAFNETERQRALSYWSFGSWGGGGIATLAGGFIATYLGWKWIFVFSIAVALISMWILRDIKESKAKTESNEGFDYVGFGIFVVALIGANLLITQGDSLGWLNPTTLIIGGVTALLFIVYYLYEKNRKIQFIDFNLFKSKAYTGAVASNFFTNAIAANIVVANIYVQVERGFSAFETGLLTVGNVVALLIMIRVGERMLQKQGPRRPMVISIFVAAIGMSLAAMTFLPDLPYVIVAFIGFLVAGVGIGMYATPSIDTALAHIDDDKAGIASGVYKMTSSLGYSFGLAISTATYSTILNITGSQNMAATYGILTVLIFGAIALLIVNKTIETEKKFVNSKHLGGIKHG</sequence>
<dbReference type="PANTHER" id="PTHR42718">
    <property type="entry name" value="MAJOR FACILITATOR SUPERFAMILY MULTIDRUG TRANSPORTER MFSC"/>
    <property type="match status" value="1"/>
</dbReference>
<dbReference type="Gene3D" id="1.20.1720.10">
    <property type="entry name" value="Multidrug resistance protein D"/>
    <property type="match status" value="1"/>
</dbReference>
<comment type="similarity">
    <text evidence="2">Belongs to the major facilitator superfamily. TCR/Tet family.</text>
</comment>
<dbReference type="AlphaFoldDB" id="A0AAF0YID5"/>
<evidence type="ECO:0000313" key="11">
    <source>
        <dbReference type="Proteomes" id="UP000243626"/>
    </source>
</evidence>
<dbReference type="PANTHER" id="PTHR42718:SF9">
    <property type="entry name" value="MAJOR FACILITATOR SUPERFAMILY MULTIDRUG TRANSPORTER MFSC"/>
    <property type="match status" value="1"/>
</dbReference>
<feature type="transmembrane region" description="Helical" evidence="8">
    <location>
        <begin position="109"/>
        <end position="127"/>
    </location>
</feature>
<feature type="transmembrane region" description="Helical" evidence="8">
    <location>
        <begin position="165"/>
        <end position="184"/>
    </location>
</feature>
<dbReference type="Gene3D" id="1.20.1250.20">
    <property type="entry name" value="MFS general substrate transporter like domains"/>
    <property type="match status" value="1"/>
</dbReference>
<proteinExistence type="inferred from homology"/>
<dbReference type="InterPro" id="IPR011701">
    <property type="entry name" value="MFS"/>
</dbReference>
<feature type="domain" description="Major facilitator superfamily (MFS) profile" evidence="9">
    <location>
        <begin position="11"/>
        <end position="456"/>
    </location>
</feature>
<dbReference type="KEGG" id="nmy:CJ229_007910"/>
<gene>
    <name evidence="10" type="ORF">CJ229_007910</name>
</gene>
<evidence type="ECO:0000256" key="2">
    <source>
        <dbReference type="ARBA" id="ARBA00007520"/>
    </source>
</evidence>
<keyword evidence="5 8" id="KW-1133">Transmembrane helix</keyword>
<feature type="transmembrane region" description="Helical" evidence="8">
    <location>
        <begin position="267"/>
        <end position="289"/>
    </location>
</feature>
<feature type="transmembrane region" description="Helical" evidence="8">
    <location>
        <begin position="12"/>
        <end position="33"/>
    </location>
</feature>
<keyword evidence="4 8" id="KW-0812">Transmembrane</keyword>
<feature type="transmembrane region" description="Helical" evidence="8">
    <location>
        <begin position="330"/>
        <end position="349"/>
    </location>
</feature>
<evidence type="ECO:0000256" key="7">
    <source>
        <dbReference type="ARBA" id="ARBA00040594"/>
    </source>
</evidence>
<feature type="transmembrane region" description="Helical" evidence="8">
    <location>
        <begin position="228"/>
        <end position="246"/>
    </location>
</feature>
<dbReference type="InterPro" id="IPR036259">
    <property type="entry name" value="MFS_trans_sf"/>
</dbReference>
<feature type="transmembrane region" description="Helical" evidence="8">
    <location>
        <begin position="80"/>
        <end position="103"/>
    </location>
</feature>
<evidence type="ECO:0000256" key="8">
    <source>
        <dbReference type="SAM" id="Phobius"/>
    </source>
</evidence>
<evidence type="ECO:0000256" key="1">
    <source>
        <dbReference type="ARBA" id="ARBA00004651"/>
    </source>
</evidence>
<dbReference type="GO" id="GO:0005886">
    <property type="term" value="C:plasma membrane"/>
    <property type="evidence" value="ECO:0007669"/>
    <property type="project" value="UniProtKB-SubCell"/>
</dbReference>
<comment type="subcellular location">
    <subcellularLocation>
        <location evidence="1">Cell membrane</location>
        <topology evidence="1">Multi-pass membrane protein</topology>
    </subcellularLocation>
</comment>
<dbReference type="CDD" id="cd17321">
    <property type="entry name" value="MFS_MMR_MDR_like"/>
    <property type="match status" value="1"/>
</dbReference>
<keyword evidence="6 8" id="KW-0472">Membrane</keyword>
<keyword evidence="3" id="KW-0813">Transport</keyword>
<dbReference type="PROSITE" id="PS50850">
    <property type="entry name" value="MFS"/>
    <property type="match status" value="1"/>
</dbReference>
<evidence type="ECO:0000313" key="10">
    <source>
        <dbReference type="EMBL" id="WOS96000.1"/>
    </source>
</evidence>
<protein>
    <recommendedName>
        <fullName evidence="7">Quinolone resistance protein NorB</fullName>
    </recommendedName>
</protein>
<accession>A0AAF0YID5</accession>
<feature type="transmembrane region" description="Helical" evidence="8">
    <location>
        <begin position="45"/>
        <end position="68"/>
    </location>
</feature>
<feature type="transmembrane region" description="Helical" evidence="8">
    <location>
        <begin position="403"/>
        <end position="423"/>
    </location>
</feature>